<evidence type="ECO:0000313" key="4">
    <source>
        <dbReference type="EMBL" id="ACO65465.1"/>
    </source>
</evidence>
<dbReference type="InterPro" id="IPR000504">
    <property type="entry name" value="RRM_dom"/>
</dbReference>
<dbReference type="Gene3D" id="3.30.70.330">
    <property type="match status" value="1"/>
</dbReference>
<dbReference type="PANTHER" id="PTHR48037">
    <property type="entry name" value="ATPASE E1"/>
    <property type="match status" value="1"/>
</dbReference>
<accession>C1EBS8</accession>
<dbReference type="PANTHER" id="PTHR48037:SF1">
    <property type="entry name" value="RRM DOMAIN-CONTAINING PROTEIN"/>
    <property type="match status" value="1"/>
</dbReference>
<dbReference type="GeneID" id="8246382"/>
<reference evidence="4 5" key="1">
    <citation type="journal article" date="2009" name="Science">
        <title>Green evolution and dynamic adaptations revealed by genomes of the marine picoeukaryotes Micromonas.</title>
        <authorList>
            <person name="Worden A.Z."/>
            <person name="Lee J.H."/>
            <person name="Mock T."/>
            <person name="Rouze P."/>
            <person name="Simmons M.P."/>
            <person name="Aerts A.L."/>
            <person name="Allen A.E."/>
            <person name="Cuvelier M.L."/>
            <person name="Derelle E."/>
            <person name="Everett M.V."/>
            <person name="Foulon E."/>
            <person name="Grimwood J."/>
            <person name="Gundlach H."/>
            <person name="Henrissat B."/>
            <person name="Napoli C."/>
            <person name="McDonald S.M."/>
            <person name="Parker M.S."/>
            <person name="Rombauts S."/>
            <person name="Salamov A."/>
            <person name="Von Dassow P."/>
            <person name="Badger J.H."/>
            <person name="Coutinho P.M."/>
            <person name="Demir E."/>
            <person name="Dubchak I."/>
            <person name="Gentemann C."/>
            <person name="Eikrem W."/>
            <person name="Gready J.E."/>
            <person name="John U."/>
            <person name="Lanier W."/>
            <person name="Lindquist E.A."/>
            <person name="Lucas S."/>
            <person name="Mayer K.F."/>
            <person name="Moreau H."/>
            <person name="Not F."/>
            <person name="Otillar R."/>
            <person name="Panaud O."/>
            <person name="Pangilinan J."/>
            <person name="Paulsen I."/>
            <person name="Piegu B."/>
            <person name="Poliakov A."/>
            <person name="Robbens S."/>
            <person name="Schmutz J."/>
            <person name="Toulza E."/>
            <person name="Wyss T."/>
            <person name="Zelensky A."/>
            <person name="Zhou K."/>
            <person name="Armbrust E.V."/>
            <person name="Bhattacharya D."/>
            <person name="Goodenough U.W."/>
            <person name="Van de Peer Y."/>
            <person name="Grigoriev I.V."/>
        </authorList>
    </citation>
    <scope>NUCLEOTIDE SEQUENCE [LARGE SCALE GENOMIC DNA]</scope>
    <source>
        <strain evidence="5">RCC299 / NOUM17</strain>
    </source>
</reference>
<name>C1EBS8_MICCC</name>
<dbReference type="InParanoid" id="C1EBS8"/>
<dbReference type="Pfam" id="PF00076">
    <property type="entry name" value="RRM_1"/>
    <property type="match status" value="1"/>
</dbReference>
<feature type="non-terminal residue" evidence="4">
    <location>
        <position position="1"/>
    </location>
</feature>
<sequence>GGLEEQVTTAILHAAFIPFGPIKDVDIPMDHQTQAHRGFGFVTFEETEDAAEAMDNMHNAELYGKVLRCNYAQPRAIKGGNQGWSMQPVWADADKYKEDVEEAKK</sequence>
<gene>
    <name evidence="4" type="ORF">MICPUN_76997</name>
</gene>
<dbReference type="GO" id="GO:0003723">
    <property type="term" value="F:RNA binding"/>
    <property type="evidence" value="ECO:0007669"/>
    <property type="project" value="UniProtKB-UniRule"/>
</dbReference>
<dbReference type="RefSeq" id="XP_002504207.1">
    <property type="nucleotide sequence ID" value="XM_002504161.1"/>
</dbReference>
<proteinExistence type="predicted"/>
<evidence type="ECO:0000259" key="3">
    <source>
        <dbReference type="PROSITE" id="PS50102"/>
    </source>
</evidence>
<dbReference type="PROSITE" id="PS50102">
    <property type="entry name" value="RRM"/>
    <property type="match status" value="1"/>
</dbReference>
<evidence type="ECO:0000313" key="5">
    <source>
        <dbReference type="Proteomes" id="UP000002009"/>
    </source>
</evidence>
<feature type="non-terminal residue" evidence="4">
    <location>
        <position position="105"/>
    </location>
</feature>
<keyword evidence="5" id="KW-1185">Reference proteome</keyword>
<dbReference type="OrthoDB" id="193499at2759"/>
<dbReference type="InterPro" id="IPR034168">
    <property type="entry name" value="PPIE_RRM"/>
</dbReference>
<dbReference type="EMBL" id="CP001329">
    <property type="protein sequence ID" value="ACO65465.1"/>
    <property type="molecule type" value="Genomic_DNA"/>
</dbReference>
<dbReference type="eggNOG" id="KOG0111">
    <property type="taxonomic scope" value="Eukaryota"/>
</dbReference>
<feature type="domain" description="RRM" evidence="3">
    <location>
        <begin position="1"/>
        <end position="74"/>
    </location>
</feature>
<evidence type="ECO:0000256" key="1">
    <source>
        <dbReference type="ARBA" id="ARBA00022884"/>
    </source>
</evidence>
<keyword evidence="1 2" id="KW-0694">RNA-binding</keyword>
<evidence type="ECO:0000256" key="2">
    <source>
        <dbReference type="PROSITE-ProRule" id="PRU00176"/>
    </source>
</evidence>
<protein>
    <recommendedName>
        <fullName evidence="3">RRM domain-containing protein</fullName>
    </recommendedName>
</protein>
<dbReference type="AlphaFoldDB" id="C1EBS8"/>
<dbReference type="Proteomes" id="UP000002009">
    <property type="component" value="Chromosome 9"/>
</dbReference>
<dbReference type="SUPFAM" id="SSF54928">
    <property type="entry name" value="RNA-binding domain, RBD"/>
    <property type="match status" value="1"/>
</dbReference>
<dbReference type="CDD" id="cd12347">
    <property type="entry name" value="RRM_PPIE"/>
    <property type="match status" value="1"/>
</dbReference>
<dbReference type="OMA" id="MQPVWAD"/>
<dbReference type="InterPro" id="IPR035979">
    <property type="entry name" value="RBD_domain_sf"/>
</dbReference>
<dbReference type="STRING" id="296587.C1EBS8"/>
<dbReference type="KEGG" id="mis:MICPUN_76997"/>
<dbReference type="InterPro" id="IPR012677">
    <property type="entry name" value="Nucleotide-bd_a/b_plait_sf"/>
</dbReference>
<dbReference type="SMART" id="SM00360">
    <property type="entry name" value="RRM"/>
    <property type="match status" value="1"/>
</dbReference>
<organism evidence="4 5">
    <name type="scientific">Micromonas commoda (strain RCC299 / NOUM17 / CCMP2709)</name>
    <name type="common">Picoplanktonic green alga</name>
    <dbReference type="NCBI Taxonomy" id="296587"/>
    <lineage>
        <taxon>Eukaryota</taxon>
        <taxon>Viridiplantae</taxon>
        <taxon>Chlorophyta</taxon>
        <taxon>Mamiellophyceae</taxon>
        <taxon>Mamiellales</taxon>
        <taxon>Mamiellaceae</taxon>
        <taxon>Micromonas</taxon>
    </lineage>
</organism>
<dbReference type="FunCoup" id="C1EBS8">
    <property type="interactions" value="473"/>
</dbReference>